<keyword evidence="6 11" id="KW-0732">Signal</keyword>
<keyword evidence="7" id="KW-0472">Membrane</keyword>
<evidence type="ECO:0000256" key="4">
    <source>
        <dbReference type="ARBA" id="ARBA00022452"/>
    </source>
</evidence>
<dbReference type="Gene3D" id="2.40.160.50">
    <property type="entry name" value="membrane protein fhac: a member of the omp85/tpsb transporter family"/>
    <property type="match status" value="1"/>
</dbReference>
<evidence type="ECO:0000256" key="2">
    <source>
        <dbReference type="ARBA" id="ARBA00010248"/>
    </source>
</evidence>
<evidence type="ECO:0000256" key="5">
    <source>
        <dbReference type="ARBA" id="ARBA00022692"/>
    </source>
</evidence>
<evidence type="ECO:0000256" key="11">
    <source>
        <dbReference type="SAM" id="SignalP"/>
    </source>
</evidence>
<keyword evidence="5" id="KW-0812">Transmembrane</keyword>
<evidence type="ECO:0000313" key="15">
    <source>
        <dbReference type="Proteomes" id="UP000295531"/>
    </source>
</evidence>
<dbReference type="GO" id="GO:0097347">
    <property type="term" value="C:TAM protein secretion complex"/>
    <property type="evidence" value="ECO:0007669"/>
    <property type="project" value="TreeGrafter"/>
</dbReference>
<dbReference type="Gene3D" id="3.10.20.310">
    <property type="entry name" value="membrane protein fhac"/>
    <property type="match status" value="3"/>
</dbReference>
<comment type="similarity">
    <text evidence="2">Belongs to the TamA family.</text>
</comment>
<comment type="caution">
    <text evidence="14">The sequence shown here is derived from an EMBL/GenBank/DDBJ whole genome shotgun (WGS) entry which is preliminary data.</text>
</comment>
<evidence type="ECO:0000259" key="12">
    <source>
        <dbReference type="Pfam" id="PF01103"/>
    </source>
</evidence>
<sequence>MIALARRLTLGLIPALLLITLSLSVSASASTRVDVRISGVEGELLNNVKAYLQIANLDSNRDYVNYQIRYLHRQAAKEIKQALQPFGYYSVGVSSELQSIEAGAWRADYQITLNNPVRVTQNQWLIVGQGADNSALTQLIAKSPLQRGVRFVHSRYESLKSALLSQAIQLGYQDASFKHSTVTVDTETLEAEVDVRFDTGPRYYVGELTVTDSHLNADLLKRYARFKPGDPFLNSSLSRLQVDLSNSDYFSQVTVSGDWQQANDDQQVPVSVATEPNERTQYRFGVGYGTDTGARVTAGIERRWVNDYGHQFRSLVQLAQYESQATAVYQIPGLKPQSDYRQYRAEVSDRENDSLDSRLYKVAAVDVFSYDRWQREYRLSLLREDFTLGEQRTQSNFLVPALEWRYLQADDRINVNNGWRLALGLRGASESMLSETDVIQGYAELKSVWSLGSRWRLLNRIEIGASYTDTFELLPPTLRFFAGGDNSVRGYAYEQLGPKDETGAVIGGKYLAVASAELDYQFASNWRVAIFTDVGNTMIEPNKALKQSVGLGFRWISPVGAIRLDFAQAIDEPGNPWRIHFTLGPDL</sequence>
<dbReference type="PANTHER" id="PTHR12815:SF47">
    <property type="entry name" value="TRANSLOCATION AND ASSEMBLY MODULE SUBUNIT TAMA"/>
    <property type="match status" value="1"/>
</dbReference>
<feature type="domain" description="Bacterial surface antigen (D15)" evidence="12">
    <location>
        <begin position="335"/>
        <end position="584"/>
    </location>
</feature>
<dbReference type="RefSeq" id="WP_133540347.1">
    <property type="nucleotide sequence ID" value="NZ_SNXI01000016.1"/>
</dbReference>
<dbReference type="PANTHER" id="PTHR12815">
    <property type="entry name" value="SORTING AND ASSEMBLY MACHINERY SAMM50 PROTEIN FAMILY MEMBER"/>
    <property type="match status" value="1"/>
</dbReference>
<proteinExistence type="inferred from homology"/>
<evidence type="ECO:0000313" key="14">
    <source>
        <dbReference type="EMBL" id="TDP29908.1"/>
    </source>
</evidence>
<dbReference type="OrthoDB" id="9803054at2"/>
<evidence type="ECO:0000259" key="13">
    <source>
        <dbReference type="Pfam" id="PF17243"/>
    </source>
</evidence>
<evidence type="ECO:0000256" key="7">
    <source>
        <dbReference type="ARBA" id="ARBA00023136"/>
    </source>
</evidence>
<evidence type="ECO:0000256" key="8">
    <source>
        <dbReference type="ARBA" id="ARBA00023237"/>
    </source>
</evidence>
<evidence type="ECO:0000256" key="9">
    <source>
        <dbReference type="ARBA" id="ARBA00033063"/>
    </source>
</evidence>
<dbReference type="InterPro" id="IPR000184">
    <property type="entry name" value="Bac_surfAg_D15"/>
</dbReference>
<reference evidence="14 15" key="1">
    <citation type="submission" date="2019-03" db="EMBL/GenBank/DDBJ databases">
        <title>Freshwater and sediment microbial communities from various areas in North America, analyzing microbe dynamics in response to fracking.</title>
        <authorList>
            <person name="Lamendella R."/>
        </authorList>
    </citation>
    <scope>NUCLEOTIDE SEQUENCE [LARGE SCALE GENOMIC DNA]</scope>
    <source>
        <strain evidence="14 15">18_TX</strain>
    </source>
</reference>
<protein>
    <recommendedName>
        <fullName evidence="3">Translocation and assembly module subunit TamA</fullName>
    </recommendedName>
    <alternativeName>
        <fullName evidence="9">Autotransporter assembly factor TamA</fullName>
    </alternativeName>
</protein>
<dbReference type="Proteomes" id="UP000295531">
    <property type="component" value="Unassembled WGS sequence"/>
</dbReference>
<gene>
    <name evidence="14" type="ORF">DEU29_1164</name>
</gene>
<evidence type="ECO:0000256" key="10">
    <source>
        <dbReference type="ARBA" id="ARBA00093548"/>
    </source>
</evidence>
<organism evidence="14 15">
    <name type="scientific">Idiomarina aquatica</name>
    <dbReference type="NCBI Taxonomy" id="1327752"/>
    <lineage>
        <taxon>Bacteria</taxon>
        <taxon>Pseudomonadati</taxon>
        <taxon>Pseudomonadota</taxon>
        <taxon>Gammaproteobacteria</taxon>
        <taxon>Alteromonadales</taxon>
        <taxon>Idiomarinaceae</taxon>
        <taxon>Idiomarina</taxon>
    </lineage>
</organism>
<feature type="chain" id="PRO_5020863751" description="Translocation and assembly module subunit TamA" evidence="11">
    <location>
        <begin position="28"/>
        <end position="587"/>
    </location>
</feature>
<evidence type="ECO:0000256" key="3">
    <source>
        <dbReference type="ARBA" id="ARBA00015419"/>
    </source>
</evidence>
<accession>A0A4R6NZZ0</accession>
<comment type="subunit">
    <text evidence="10">Interacts with TamB to form the translocation and assembly module (TAM).</text>
</comment>
<name>A0A4R6NZZ0_9GAMM</name>
<dbReference type="InterPro" id="IPR035243">
    <property type="entry name" value="TamA_POTRA_Dom_1"/>
</dbReference>
<feature type="domain" description="TamA POTRA" evidence="13">
    <location>
        <begin position="34"/>
        <end position="112"/>
    </location>
</feature>
<comment type="subcellular location">
    <subcellularLocation>
        <location evidence="1">Cell outer membrane</location>
    </subcellularLocation>
</comment>
<feature type="signal peptide" evidence="11">
    <location>
        <begin position="1"/>
        <end position="27"/>
    </location>
</feature>
<dbReference type="GO" id="GO:0009306">
    <property type="term" value="P:protein secretion"/>
    <property type="evidence" value="ECO:0007669"/>
    <property type="project" value="TreeGrafter"/>
</dbReference>
<dbReference type="InterPro" id="IPR039910">
    <property type="entry name" value="D15-like"/>
</dbReference>
<evidence type="ECO:0000256" key="6">
    <source>
        <dbReference type="ARBA" id="ARBA00022729"/>
    </source>
</evidence>
<dbReference type="AlphaFoldDB" id="A0A4R6NZZ0"/>
<keyword evidence="15" id="KW-1185">Reference proteome</keyword>
<dbReference type="GO" id="GO:0009279">
    <property type="term" value="C:cell outer membrane"/>
    <property type="evidence" value="ECO:0007669"/>
    <property type="project" value="UniProtKB-SubCell"/>
</dbReference>
<keyword evidence="8" id="KW-0998">Cell outer membrane</keyword>
<keyword evidence="4" id="KW-1134">Transmembrane beta strand</keyword>
<dbReference type="Pfam" id="PF01103">
    <property type="entry name" value="Omp85"/>
    <property type="match status" value="1"/>
</dbReference>
<dbReference type="Pfam" id="PF17243">
    <property type="entry name" value="POTRA_TamA_1"/>
    <property type="match status" value="1"/>
</dbReference>
<dbReference type="EMBL" id="SNXI01000016">
    <property type="protein sequence ID" value="TDP29908.1"/>
    <property type="molecule type" value="Genomic_DNA"/>
</dbReference>
<evidence type="ECO:0000256" key="1">
    <source>
        <dbReference type="ARBA" id="ARBA00004442"/>
    </source>
</evidence>